<evidence type="ECO:0000256" key="5">
    <source>
        <dbReference type="ARBA" id="ARBA00022737"/>
    </source>
</evidence>
<comment type="caution">
    <text evidence="13">The sequence shown here is derived from an EMBL/GenBank/DDBJ whole genome shotgun (WGS) entry which is preliminary data.</text>
</comment>
<evidence type="ECO:0000313" key="13">
    <source>
        <dbReference type="EMBL" id="RZF46131.1"/>
    </source>
</evidence>
<feature type="compositionally biased region" description="Basic and acidic residues" evidence="11">
    <location>
        <begin position="345"/>
        <end position="370"/>
    </location>
</feature>
<protein>
    <recommendedName>
        <fullName evidence="12">VLRF1 domain-containing protein</fullName>
    </recommendedName>
</protein>
<evidence type="ECO:0000256" key="9">
    <source>
        <dbReference type="ARBA" id="ARBA00023054"/>
    </source>
</evidence>
<evidence type="ECO:0000259" key="12">
    <source>
        <dbReference type="PROSITE" id="PS52044"/>
    </source>
</evidence>
<dbReference type="STRING" id="195883.A0A482XLM2"/>
<feature type="compositionally biased region" description="Polar residues" evidence="11">
    <location>
        <begin position="232"/>
        <end position="252"/>
    </location>
</feature>
<evidence type="ECO:0000256" key="8">
    <source>
        <dbReference type="ARBA" id="ARBA00023043"/>
    </source>
</evidence>
<dbReference type="GO" id="GO:0005737">
    <property type="term" value="C:cytoplasm"/>
    <property type="evidence" value="ECO:0007669"/>
    <property type="project" value="UniProtKB-SubCell"/>
</dbReference>
<comment type="similarity">
    <text evidence="2 10">Belongs to the ANKZF1/VMS1 family.</text>
</comment>
<keyword evidence="6 10" id="KW-0255">Endonuclease</keyword>
<dbReference type="InterPro" id="IPR041175">
    <property type="entry name" value="VLRF1/Vms1"/>
</dbReference>
<feature type="region of interest" description="Disordered" evidence="11">
    <location>
        <begin position="344"/>
        <end position="381"/>
    </location>
</feature>
<reference evidence="13 14" key="1">
    <citation type="journal article" date="2017" name="Gigascience">
        <title>Genome sequence of the small brown planthopper, Laodelphax striatellus.</title>
        <authorList>
            <person name="Zhu J."/>
            <person name="Jiang F."/>
            <person name="Wang X."/>
            <person name="Yang P."/>
            <person name="Bao Y."/>
            <person name="Zhao W."/>
            <person name="Wang W."/>
            <person name="Lu H."/>
            <person name="Wang Q."/>
            <person name="Cui N."/>
            <person name="Li J."/>
            <person name="Chen X."/>
            <person name="Luo L."/>
            <person name="Yu J."/>
            <person name="Kang L."/>
            <person name="Cui F."/>
        </authorList>
    </citation>
    <scope>NUCLEOTIDE SEQUENCE [LARGE SCALE GENOMIC DNA]</scope>
    <source>
        <strain evidence="13">Lst14</strain>
    </source>
</reference>
<dbReference type="Pfam" id="PF18826">
    <property type="entry name" value="bVLRF1"/>
    <property type="match status" value="1"/>
</dbReference>
<dbReference type="Proteomes" id="UP000291343">
    <property type="component" value="Unassembled WGS sequence"/>
</dbReference>
<feature type="region of interest" description="Disordered" evidence="11">
    <location>
        <begin position="220"/>
        <end position="252"/>
    </location>
</feature>
<dbReference type="GO" id="GO:0036503">
    <property type="term" value="P:ERAD pathway"/>
    <property type="evidence" value="ECO:0007669"/>
    <property type="project" value="TreeGrafter"/>
</dbReference>
<evidence type="ECO:0000256" key="6">
    <source>
        <dbReference type="ARBA" id="ARBA00022759"/>
    </source>
</evidence>
<keyword evidence="9" id="KW-0175">Coiled coil</keyword>
<dbReference type="InParanoid" id="A0A482XLM2"/>
<name>A0A482XLM2_LAOST</name>
<keyword evidence="7 10" id="KW-0378">Hydrolase</keyword>
<evidence type="ECO:0000256" key="7">
    <source>
        <dbReference type="ARBA" id="ARBA00022801"/>
    </source>
</evidence>
<dbReference type="PROSITE" id="PS52044">
    <property type="entry name" value="VLRF1"/>
    <property type="match status" value="1"/>
</dbReference>
<sequence>MESSTVSIHSNEFRDVMDGLKVSPLMKIKQMPILDDIDFEKIAVDPGISEKRSCSFCKVKFEDQADQRQHYKLDWHRYNLKLNLKQRKPVSEENFSLMADSGGVSSISGSDSGTDYDPEIGNLTETDPENTLSHLIARRMRVIFENKNGNILSFYRCWFSGKKDHIPSETELVTAAQSLPSRSQVMILIVGAGHFAASIFKGTDVILHKTFHNYNARVKQGGAQNAKDSKRSSGSKSVGNIGSGTPKSNERTLTQDVQELLTSWTKEVSSCNLIFIRAVGPINRSVIFNGKQSALDKSDARLRTIPISTRRATFQETQRVFSLLSTITIYESKEIFCNKFSCSSPRKDFESKNKESDTEKGKRKTYDRSKSRTSPQRPLPDIVSRLAIELDDIENDDQYGSEYHRTSFSESLSEFEVFVPNLKNDVRKKKKNTKLNKELRTGSCC</sequence>
<evidence type="ECO:0000256" key="3">
    <source>
        <dbReference type="ARBA" id="ARBA00022490"/>
    </source>
</evidence>
<proteinExistence type="inferred from homology"/>
<organism evidence="13 14">
    <name type="scientific">Laodelphax striatellus</name>
    <name type="common">Small brown planthopper</name>
    <name type="synonym">Delphax striatella</name>
    <dbReference type="NCBI Taxonomy" id="195883"/>
    <lineage>
        <taxon>Eukaryota</taxon>
        <taxon>Metazoa</taxon>
        <taxon>Ecdysozoa</taxon>
        <taxon>Arthropoda</taxon>
        <taxon>Hexapoda</taxon>
        <taxon>Insecta</taxon>
        <taxon>Pterygota</taxon>
        <taxon>Neoptera</taxon>
        <taxon>Paraneoptera</taxon>
        <taxon>Hemiptera</taxon>
        <taxon>Auchenorrhyncha</taxon>
        <taxon>Fulgoroidea</taxon>
        <taxon>Delphacidae</taxon>
        <taxon>Criomorphinae</taxon>
        <taxon>Laodelphax</taxon>
    </lineage>
</organism>
<keyword evidence="4 10" id="KW-0540">Nuclease</keyword>
<evidence type="ECO:0000256" key="2">
    <source>
        <dbReference type="ARBA" id="ARBA00009262"/>
    </source>
</evidence>
<gene>
    <name evidence="13" type="ORF">LSTR_LSTR012991</name>
</gene>
<comment type="domain">
    <text evidence="10">The VLRF1 domain mediates binding to the 60S ribosomal subunit.</text>
</comment>
<comment type="subcellular location">
    <subcellularLocation>
        <location evidence="1">Cytoplasm</location>
    </subcellularLocation>
</comment>
<keyword evidence="14" id="KW-1185">Reference proteome</keyword>
<evidence type="ECO:0000256" key="11">
    <source>
        <dbReference type="SAM" id="MobiDB-lite"/>
    </source>
</evidence>
<feature type="active site" evidence="10">
    <location>
        <position position="224"/>
    </location>
</feature>
<evidence type="ECO:0000256" key="4">
    <source>
        <dbReference type="ARBA" id="ARBA00022722"/>
    </source>
</evidence>
<keyword evidence="5" id="KW-0677">Repeat</keyword>
<dbReference type="GO" id="GO:0004519">
    <property type="term" value="F:endonuclease activity"/>
    <property type="evidence" value="ECO:0007669"/>
    <property type="project" value="UniProtKB-KW"/>
</dbReference>
<keyword evidence="8" id="KW-0040">ANK repeat</keyword>
<evidence type="ECO:0000313" key="14">
    <source>
        <dbReference type="Proteomes" id="UP000291343"/>
    </source>
</evidence>
<keyword evidence="3 10" id="KW-0963">Cytoplasm</keyword>
<dbReference type="AlphaFoldDB" id="A0A482XLM2"/>
<dbReference type="PANTHER" id="PTHR16036:SF2">
    <property type="entry name" value="TRNA ENDONUCLEASE ANKZF1"/>
    <property type="match status" value="1"/>
</dbReference>
<feature type="domain" description="VLRF1" evidence="12">
    <location>
        <begin position="181"/>
        <end position="327"/>
    </location>
</feature>
<dbReference type="PANTHER" id="PTHR16036">
    <property type="entry name" value="ANKYRIN REPEAT AND ZINC FINGER DOMAIN-CONTAINING PROTEIN 1"/>
    <property type="match status" value="1"/>
</dbReference>
<dbReference type="InterPro" id="IPR047139">
    <property type="entry name" value="ANKZ1/VMS1"/>
</dbReference>
<dbReference type="EMBL" id="QKKF02007161">
    <property type="protein sequence ID" value="RZF46131.1"/>
    <property type="molecule type" value="Genomic_DNA"/>
</dbReference>
<evidence type="ECO:0000256" key="10">
    <source>
        <dbReference type="PROSITE-ProRule" id="PRU01389"/>
    </source>
</evidence>
<evidence type="ECO:0000256" key="1">
    <source>
        <dbReference type="ARBA" id="ARBA00004496"/>
    </source>
</evidence>
<accession>A0A482XLM2</accession>
<dbReference type="OrthoDB" id="429841at2759"/>
<dbReference type="GO" id="GO:0016787">
    <property type="term" value="F:hydrolase activity"/>
    <property type="evidence" value="ECO:0007669"/>
    <property type="project" value="UniProtKB-KW"/>
</dbReference>